<organism evidence="2 3">
    <name type="scientific">Clostridium innocuum</name>
    <dbReference type="NCBI Taxonomy" id="1522"/>
    <lineage>
        <taxon>Bacteria</taxon>
        <taxon>Bacillati</taxon>
        <taxon>Bacillota</taxon>
        <taxon>Clostridia</taxon>
        <taxon>Eubacteriales</taxon>
        <taxon>Clostridiaceae</taxon>
        <taxon>Clostridium</taxon>
    </lineage>
</organism>
<keyword evidence="1" id="KW-0812">Transmembrane</keyword>
<evidence type="ECO:0000313" key="2">
    <source>
        <dbReference type="EMBL" id="KGJ51137.1"/>
    </source>
</evidence>
<evidence type="ECO:0000313" key="3">
    <source>
        <dbReference type="Proteomes" id="UP000030008"/>
    </source>
</evidence>
<keyword evidence="1" id="KW-0472">Membrane</keyword>
<accession>A0A099I1J4</accession>
<reference evidence="2 3" key="1">
    <citation type="submission" date="2014-08" db="EMBL/GenBank/DDBJ databases">
        <title>Clostridium innocuum, an unnegligible vancomycin-resistant pathogen causing extra-intestinal infections.</title>
        <authorList>
            <person name="Feng Y."/>
            <person name="Chiu C.-H."/>
        </authorList>
    </citation>
    <scope>NUCLEOTIDE SEQUENCE [LARGE SCALE GENOMIC DNA]</scope>
    <source>
        <strain evidence="2 3">AN88</strain>
    </source>
</reference>
<comment type="caution">
    <text evidence="2">The sequence shown here is derived from an EMBL/GenBank/DDBJ whole genome shotgun (WGS) entry which is preliminary data.</text>
</comment>
<gene>
    <name evidence="2" type="ORF">CIAN88_22185</name>
</gene>
<dbReference type="Proteomes" id="UP000030008">
    <property type="component" value="Unassembled WGS sequence"/>
</dbReference>
<sequence length="89" mass="10662">MLQHIRLKIQENAKTDHMRCILYVVCLFYISGMHAIFLYHSVPRIPFFMVLLFLIIQKIKKHTGGGIHWAMDYQMEARMLECWLEVIHT</sequence>
<protein>
    <submittedName>
        <fullName evidence="2">Uncharacterized protein</fullName>
    </submittedName>
</protein>
<keyword evidence="1" id="KW-1133">Transmembrane helix</keyword>
<name>A0A099I1J4_CLOIN</name>
<proteinExistence type="predicted"/>
<feature type="transmembrane region" description="Helical" evidence="1">
    <location>
        <begin position="20"/>
        <end position="39"/>
    </location>
</feature>
<dbReference type="EMBL" id="JQIF01000142">
    <property type="protein sequence ID" value="KGJ51137.1"/>
    <property type="molecule type" value="Genomic_DNA"/>
</dbReference>
<evidence type="ECO:0000256" key="1">
    <source>
        <dbReference type="SAM" id="Phobius"/>
    </source>
</evidence>
<dbReference type="AlphaFoldDB" id="A0A099I1J4"/>